<evidence type="ECO:0000256" key="7">
    <source>
        <dbReference type="SAM" id="Phobius"/>
    </source>
</evidence>
<dbReference type="PANTHER" id="PTHR23513:SF6">
    <property type="entry name" value="MAJOR FACILITATOR SUPERFAMILY ASSOCIATED DOMAIN-CONTAINING PROTEIN"/>
    <property type="match status" value="1"/>
</dbReference>
<dbReference type="Proteomes" id="UP000315215">
    <property type="component" value="Chromosome"/>
</dbReference>
<dbReference type="CDD" id="cd06173">
    <property type="entry name" value="MFS_MefA_like"/>
    <property type="match status" value="1"/>
</dbReference>
<comment type="subcellular location">
    <subcellularLocation>
        <location evidence="1">Cell membrane</location>
        <topology evidence="1">Multi-pass membrane protein</topology>
    </subcellularLocation>
</comment>
<evidence type="ECO:0000256" key="5">
    <source>
        <dbReference type="ARBA" id="ARBA00022989"/>
    </source>
</evidence>
<keyword evidence="10" id="KW-1185">Reference proteome</keyword>
<gene>
    <name evidence="9" type="ORF">FN924_12160</name>
</gene>
<dbReference type="SUPFAM" id="SSF103473">
    <property type="entry name" value="MFS general substrate transporter"/>
    <property type="match status" value="1"/>
</dbReference>
<keyword evidence="4 7" id="KW-0812">Transmembrane</keyword>
<feature type="transmembrane region" description="Helical" evidence="7">
    <location>
        <begin position="234"/>
        <end position="261"/>
    </location>
</feature>
<evidence type="ECO:0000256" key="6">
    <source>
        <dbReference type="ARBA" id="ARBA00023136"/>
    </source>
</evidence>
<feature type="transmembrane region" description="Helical" evidence="7">
    <location>
        <begin position="57"/>
        <end position="76"/>
    </location>
</feature>
<dbReference type="GO" id="GO:0022857">
    <property type="term" value="F:transmembrane transporter activity"/>
    <property type="evidence" value="ECO:0007669"/>
    <property type="project" value="InterPro"/>
</dbReference>
<feature type="transmembrane region" description="Helical" evidence="7">
    <location>
        <begin position="23"/>
        <end position="42"/>
    </location>
</feature>
<organism evidence="9 10">
    <name type="scientific">Radiobacillus deserti</name>
    <dbReference type="NCBI Taxonomy" id="2594883"/>
    <lineage>
        <taxon>Bacteria</taxon>
        <taxon>Bacillati</taxon>
        <taxon>Bacillota</taxon>
        <taxon>Bacilli</taxon>
        <taxon>Bacillales</taxon>
        <taxon>Bacillaceae</taxon>
        <taxon>Radiobacillus</taxon>
    </lineage>
</organism>
<dbReference type="PROSITE" id="PS50850">
    <property type="entry name" value="MFS"/>
    <property type="match status" value="1"/>
</dbReference>
<dbReference type="EMBL" id="CP041666">
    <property type="protein sequence ID" value="QDP40874.1"/>
    <property type="molecule type" value="Genomic_DNA"/>
</dbReference>
<reference evidence="9 10" key="1">
    <citation type="submission" date="2019-07" db="EMBL/GenBank/DDBJ databases">
        <authorList>
            <person name="Li J."/>
        </authorList>
    </citation>
    <scope>NUCLEOTIDE SEQUENCE [LARGE SCALE GENOMIC DNA]</scope>
    <source>
        <strain evidence="9 10">TKL69</strain>
    </source>
</reference>
<dbReference type="InterPro" id="IPR036259">
    <property type="entry name" value="MFS_trans_sf"/>
</dbReference>
<feature type="transmembrane region" description="Helical" evidence="7">
    <location>
        <begin position="385"/>
        <end position="405"/>
    </location>
</feature>
<evidence type="ECO:0000256" key="3">
    <source>
        <dbReference type="ARBA" id="ARBA00022475"/>
    </source>
</evidence>
<dbReference type="GO" id="GO:0005886">
    <property type="term" value="C:plasma membrane"/>
    <property type="evidence" value="ECO:0007669"/>
    <property type="project" value="UniProtKB-SubCell"/>
</dbReference>
<feature type="transmembrane region" description="Helical" evidence="7">
    <location>
        <begin position="181"/>
        <end position="200"/>
    </location>
</feature>
<feature type="transmembrane region" description="Helical" evidence="7">
    <location>
        <begin position="273"/>
        <end position="291"/>
    </location>
</feature>
<evidence type="ECO:0000256" key="1">
    <source>
        <dbReference type="ARBA" id="ARBA00004651"/>
    </source>
</evidence>
<feature type="transmembrane region" description="Helical" evidence="7">
    <location>
        <begin position="154"/>
        <end position="175"/>
    </location>
</feature>
<keyword evidence="6 7" id="KW-0472">Membrane</keyword>
<dbReference type="AlphaFoldDB" id="A0A516KHL3"/>
<dbReference type="PANTHER" id="PTHR23513">
    <property type="entry name" value="INTEGRAL MEMBRANE EFFLUX PROTEIN-RELATED"/>
    <property type="match status" value="1"/>
</dbReference>
<evidence type="ECO:0000313" key="9">
    <source>
        <dbReference type="EMBL" id="QDP40874.1"/>
    </source>
</evidence>
<keyword evidence="2" id="KW-0813">Transport</keyword>
<feature type="transmembrane region" description="Helical" evidence="7">
    <location>
        <begin position="88"/>
        <end position="108"/>
    </location>
</feature>
<dbReference type="OrthoDB" id="3613552at2"/>
<evidence type="ECO:0000256" key="2">
    <source>
        <dbReference type="ARBA" id="ARBA00022448"/>
    </source>
</evidence>
<evidence type="ECO:0000256" key="4">
    <source>
        <dbReference type="ARBA" id="ARBA00022692"/>
    </source>
</evidence>
<dbReference type="RefSeq" id="WP_143894846.1">
    <property type="nucleotide sequence ID" value="NZ_CP041666.1"/>
</dbReference>
<dbReference type="KEGG" id="aqt:FN924_12160"/>
<evidence type="ECO:0000313" key="10">
    <source>
        <dbReference type="Proteomes" id="UP000315215"/>
    </source>
</evidence>
<proteinExistence type="predicted"/>
<feature type="domain" description="Major facilitator superfamily (MFS) profile" evidence="8">
    <location>
        <begin position="1"/>
        <end position="205"/>
    </location>
</feature>
<dbReference type="InterPro" id="IPR020846">
    <property type="entry name" value="MFS_dom"/>
</dbReference>
<feature type="transmembrane region" description="Helical" evidence="7">
    <location>
        <begin position="356"/>
        <end position="379"/>
    </location>
</feature>
<keyword evidence="5 7" id="KW-1133">Transmembrane helix</keyword>
<name>A0A516KHL3_9BACI</name>
<feature type="transmembrane region" description="Helical" evidence="7">
    <location>
        <begin position="298"/>
        <end position="316"/>
    </location>
</feature>
<dbReference type="Gene3D" id="1.20.1250.20">
    <property type="entry name" value="MFS general substrate transporter like domains"/>
    <property type="match status" value="1"/>
</dbReference>
<feature type="transmembrane region" description="Helical" evidence="7">
    <location>
        <begin position="114"/>
        <end position="133"/>
    </location>
</feature>
<protein>
    <submittedName>
        <fullName evidence="9">MFS transporter</fullName>
    </submittedName>
</protein>
<accession>A0A516KHL3</accession>
<dbReference type="Pfam" id="PF07690">
    <property type="entry name" value="MFS_1"/>
    <property type="match status" value="1"/>
</dbReference>
<sequence>MEVEKVICNDTQKKKSLLANRSFIFLWLTSSASFLALSTYLITEQWYIITVLKEEKILGIVMMVTMIPRVIFMFFGGVLADRFKKSKIMFYSSFFRFGLILAMIVLLKLDLLEIIVLTCFAFFFGTLDAFFSPANTSLLTTLVSKEDLTRANSFIQTSNQIALFSGPMIGGWLLTVGSFDLLLSIVALLLLFTFILSLFINEEKNNYDSISLSTKNQLREGISYVWNMKFLKNIIIILVIINFFFFGPLLIGIPLLVYNVLNGKALDLSFLQSSYQGGMFAGAILVGLLNYKKKRGKTILVLITSLGFFLFILGQIQFTWQGIILLISMGTISSIINVNLISVIQEKSNQDKIGRVMSIVNAFSNGLVPLSYGVVSFALVLNLTISNVMLLCGALIVVFSLIFLMKSHVIKEVE</sequence>
<dbReference type="InterPro" id="IPR011701">
    <property type="entry name" value="MFS"/>
</dbReference>
<evidence type="ECO:0000259" key="8">
    <source>
        <dbReference type="PROSITE" id="PS50850"/>
    </source>
</evidence>
<keyword evidence="3" id="KW-1003">Cell membrane</keyword>
<feature type="transmembrane region" description="Helical" evidence="7">
    <location>
        <begin position="322"/>
        <end position="344"/>
    </location>
</feature>